<feature type="compositionally biased region" description="Low complexity" evidence="1">
    <location>
        <begin position="15"/>
        <end position="24"/>
    </location>
</feature>
<evidence type="ECO:0000313" key="2">
    <source>
        <dbReference type="EMBL" id="KZT64007.1"/>
    </source>
</evidence>
<organism evidence="2 3">
    <name type="scientific">Daedalea quercina L-15889</name>
    <dbReference type="NCBI Taxonomy" id="1314783"/>
    <lineage>
        <taxon>Eukaryota</taxon>
        <taxon>Fungi</taxon>
        <taxon>Dikarya</taxon>
        <taxon>Basidiomycota</taxon>
        <taxon>Agaricomycotina</taxon>
        <taxon>Agaricomycetes</taxon>
        <taxon>Polyporales</taxon>
        <taxon>Fomitopsis</taxon>
    </lineage>
</organism>
<gene>
    <name evidence="2" type="ORF">DAEQUDRAFT_770089</name>
</gene>
<dbReference type="AlphaFoldDB" id="A0A165L6G9"/>
<dbReference type="Proteomes" id="UP000076727">
    <property type="component" value="Unassembled WGS sequence"/>
</dbReference>
<proteinExistence type="predicted"/>
<feature type="region of interest" description="Disordered" evidence="1">
    <location>
        <begin position="1"/>
        <end position="57"/>
    </location>
</feature>
<reference evidence="2 3" key="1">
    <citation type="journal article" date="2016" name="Mol. Biol. Evol.">
        <title>Comparative Genomics of Early-Diverging Mushroom-Forming Fungi Provides Insights into the Origins of Lignocellulose Decay Capabilities.</title>
        <authorList>
            <person name="Nagy L.G."/>
            <person name="Riley R."/>
            <person name="Tritt A."/>
            <person name="Adam C."/>
            <person name="Daum C."/>
            <person name="Floudas D."/>
            <person name="Sun H."/>
            <person name="Yadav J.S."/>
            <person name="Pangilinan J."/>
            <person name="Larsson K.H."/>
            <person name="Matsuura K."/>
            <person name="Barry K."/>
            <person name="Labutti K."/>
            <person name="Kuo R."/>
            <person name="Ohm R.A."/>
            <person name="Bhattacharya S.S."/>
            <person name="Shirouzu T."/>
            <person name="Yoshinaga Y."/>
            <person name="Martin F.M."/>
            <person name="Grigoriev I.V."/>
            <person name="Hibbett D.S."/>
        </authorList>
    </citation>
    <scope>NUCLEOTIDE SEQUENCE [LARGE SCALE GENOMIC DNA]</scope>
    <source>
        <strain evidence="2 3">L-15889</strain>
    </source>
</reference>
<accession>A0A165L6G9</accession>
<dbReference type="EMBL" id="KV429146">
    <property type="protein sequence ID" value="KZT64007.1"/>
    <property type="molecule type" value="Genomic_DNA"/>
</dbReference>
<name>A0A165L6G9_9APHY</name>
<evidence type="ECO:0000313" key="3">
    <source>
        <dbReference type="Proteomes" id="UP000076727"/>
    </source>
</evidence>
<evidence type="ECO:0000256" key="1">
    <source>
        <dbReference type="SAM" id="MobiDB-lite"/>
    </source>
</evidence>
<protein>
    <submittedName>
        <fullName evidence="2">Uncharacterized protein</fullName>
    </submittedName>
</protein>
<sequence length="319" mass="34380">MPQAPQGPSIPPHAQQYQPQLLQQSRAVAPYPDDYPYNMPQDQRQPGGGYPQLASPLPPYHPYQFSSRVDRQSLMSFASSKQAFFNATMDVSAMYLAPTMVHTPPGAVNHPNATNFAPHASQTISPRYIFDTPPTVLSAPPFPQPLKWSQAHCDVPNTDDRHWDLGAQYAQHSYTIPVNPGGTTDSNVNAIMRPNLIVTSDAVVTSPSGLPSIAPIAPTRRPTSQGRATNIAGGFCDSVMPLSQSNMVPEKLFSANIGGGTPGMNVCPTSGAFVPGTTSDGEDLAALPDLASFSWTVVNDQRAPLDANMQRWESSDLKR</sequence>
<keyword evidence="3" id="KW-1185">Reference proteome</keyword>